<keyword evidence="3" id="KW-1185">Reference proteome</keyword>
<dbReference type="AlphaFoldDB" id="A0AAD9VSJ3"/>
<feature type="compositionally biased region" description="Polar residues" evidence="1">
    <location>
        <begin position="232"/>
        <end position="244"/>
    </location>
</feature>
<organism evidence="2 3">
    <name type="scientific">Odynerus spinipes</name>
    <dbReference type="NCBI Taxonomy" id="1348599"/>
    <lineage>
        <taxon>Eukaryota</taxon>
        <taxon>Metazoa</taxon>
        <taxon>Ecdysozoa</taxon>
        <taxon>Arthropoda</taxon>
        <taxon>Hexapoda</taxon>
        <taxon>Insecta</taxon>
        <taxon>Pterygota</taxon>
        <taxon>Neoptera</taxon>
        <taxon>Endopterygota</taxon>
        <taxon>Hymenoptera</taxon>
        <taxon>Apocrita</taxon>
        <taxon>Aculeata</taxon>
        <taxon>Vespoidea</taxon>
        <taxon>Vespidae</taxon>
        <taxon>Eumeninae</taxon>
        <taxon>Odynerus</taxon>
    </lineage>
</organism>
<accession>A0AAD9VSJ3</accession>
<name>A0AAD9VSJ3_9HYME</name>
<feature type="compositionally biased region" description="Basic and acidic residues" evidence="1">
    <location>
        <begin position="335"/>
        <end position="364"/>
    </location>
</feature>
<feature type="compositionally biased region" description="Polar residues" evidence="1">
    <location>
        <begin position="111"/>
        <end position="132"/>
    </location>
</feature>
<feature type="compositionally biased region" description="Polar residues" evidence="1">
    <location>
        <begin position="253"/>
        <end position="265"/>
    </location>
</feature>
<reference evidence="2" key="2">
    <citation type="journal article" date="2023" name="Commun. Biol.">
        <title>Intrasexual cuticular hydrocarbon dimorphism in a wasp sheds light on hydrocarbon biosynthesis genes in Hymenoptera.</title>
        <authorList>
            <person name="Moris V.C."/>
            <person name="Podsiadlowski L."/>
            <person name="Martin S."/>
            <person name="Oeyen J.P."/>
            <person name="Donath A."/>
            <person name="Petersen M."/>
            <person name="Wilbrandt J."/>
            <person name="Misof B."/>
            <person name="Liedtke D."/>
            <person name="Thamm M."/>
            <person name="Scheiner R."/>
            <person name="Schmitt T."/>
            <person name="Niehuis O."/>
        </authorList>
    </citation>
    <scope>NUCLEOTIDE SEQUENCE</scope>
    <source>
        <strain evidence="2">GBR_01_08_01A</strain>
    </source>
</reference>
<dbReference type="PANTHER" id="PTHR15410">
    <property type="entry name" value="HIRA-INTERACTING PROTEIN 3"/>
    <property type="match status" value="1"/>
</dbReference>
<feature type="compositionally biased region" description="Basic and acidic residues" evidence="1">
    <location>
        <begin position="296"/>
        <end position="319"/>
    </location>
</feature>
<dbReference type="PANTHER" id="PTHR15410:SF2">
    <property type="entry name" value="HIRA-INTERACTING PROTEIN 3"/>
    <property type="match status" value="1"/>
</dbReference>
<feature type="compositionally biased region" description="Polar residues" evidence="1">
    <location>
        <begin position="51"/>
        <end position="94"/>
    </location>
</feature>
<feature type="compositionally biased region" description="Basic and acidic residues" evidence="1">
    <location>
        <begin position="266"/>
        <end position="279"/>
    </location>
</feature>
<feature type="compositionally biased region" description="Polar residues" evidence="1">
    <location>
        <begin position="490"/>
        <end position="500"/>
    </location>
</feature>
<feature type="compositionally biased region" description="Polar residues" evidence="1">
    <location>
        <begin position="140"/>
        <end position="149"/>
    </location>
</feature>
<evidence type="ECO:0000256" key="1">
    <source>
        <dbReference type="SAM" id="MobiDB-lite"/>
    </source>
</evidence>
<feature type="compositionally biased region" description="Basic and acidic residues" evidence="1">
    <location>
        <begin position="150"/>
        <end position="159"/>
    </location>
</feature>
<feature type="compositionally biased region" description="Acidic residues" evidence="1">
    <location>
        <begin position="320"/>
        <end position="334"/>
    </location>
</feature>
<sequence>MEESDQEMSPLELSGDSIRSTKKRQRELSSEEEILPAKKLRNSTEKELPASNGTVSTLATDDIENITNNKIMSNTNLSNNHKNIPSSTNILENDSYSIKSEEKENKESSSQDTNNSTNEIDNNDSHNTSNKSELTDTSEKSVVSKNTESVPEHTPKKENANVNVTTSSTKDTEVVDGLELSVECASDKEETSSESDKDNDTRPRKKTIIVKAKPNESELDVSSSEKEESSEQNLTDSSHTQKNLKQGKRRTQKSLINTKKTSVLKDSSDSSVHEEENKLQYKKKTKRSPNKKKTKSLSEIKRDHDTRKINSRKQDKNSNNDDDMDDDSDDDKDNDIEKNDNKKDADRVNKSIDEDKDEKKHISSDSETSSNGNESDNDNTDKSKDSKKRKRGSTRPEDDKRIQSLKKYIRAAGITVKSYQEIWSGCKSNTARVQQLKSLLEKHGVSGRPTLEKCKKVKERNERLKEVSELDTSNIISEGRVTRSRRGMDSNKNSIISPETPSRHREARNTYKRIKTVIDSDSE</sequence>
<protein>
    <recommendedName>
        <fullName evidence="4">HIRA-interacting protein 3</fullName>
    </recommendedName>
</protein>
<feature type="compositionally biased region" description="Basic and acidic residues" evidence="1">
    <location>
        <begin position="185"/>
        <end position="202"/>
    </location>
</feature>
<feature type="region of interest" description="Disordered" evidence="1">
    <location>
        <begin position="483"/>
        <end position="523"/>
    </location>
</feature>
<feature type="compositionally biased region" description="Basic and acidic residues" evidence="1">
    <location>
        <begin position="99"/>
        <end position="109"/>
    </location>
</feature>
<feature type="compositionally biased region" description="Polar residues" evidence="1">
    <location>
        <begin position="365"/>
        <end position="374"/>
    </location>
</feature>
<evidence type="ECO:0000313" key="3">
    <source>
        <dbReference type="Proteomes" id="UP001258017"/>
    </source>
</evidence>
<evidence type="ECO:0000313" key="2">
    <source>
        <dbReference type="EMBL" id="KAK2585468.1"/>
    </source>
</evidence>
<evidence type="ECO:0008006" key="4">
    <source>
        <dbReference type="Google" id="ProtNLM"/>
    </source>
</evidence>
<feature type="region of interest" description="Disordered" evidence="1">
    <location>
        <begin position="1"/>
        <end position="403"/>
    </location>
</feature>
<proteinExistence type="predicted"/>
<dbReference type="EMBL" id="JAIFRP010000021">
    <property type="protein sequence ID" value="KAK2585468.1"/>
    <property type="molecule type" value="Genomic_DNA"/>
</dbReference>
<comment type="caution">
    <text evidence="2">The sequence shown here is derived from an EMBL/GenBank/DDBJ whole genome shotgun (WGS) entry which is preliminary data.</text>
</comment>
<dbReference type="Proteomes" id="UP001258017">
    <property type="component" value="Unassembled WGS sequence"/>
</dbReference>
<gene>
    <name evidence="2" type="ORF">KPH14_010126</name>
</gene>
<feature type="compositionally biased region" description="Polar residues" evidence="1">
    <location>
        <begin position="160"/>
        <end position="169"/>
    </location>
</feature>
<feature type="compositionally biased region" description="Basic residues" evidence="1">
    <location>
        <begin position="280"/>
        <end position="295"/>
    </location>
</feature>
<dbReference type="GO" id="GO:0005634">
    <property type="term" value="C:nucleus"/>
    <property type="evidence" value="ECO:0007669"/>
    <property type="project" value="TreeGrafter"/>
</dbReference>
<reference evidence="2" key="1">
    <citation type="submission" date="2021-08" db="EMBL/GenBank/DDBJ databases">
        <authorList>
            <person name="Misof B."/>
            <person name="Oliver O."/>
            <person name="Podsiadlowski L."/>
            <person name="Donath A."/>
            <person name="Peters R."/>
            <person name="Mayer C."/>
            <person name="Rust J."/>
            <person name="Gunkel S."/>
            <person name="Lesny P."/>
            <person name="Martin S."/>
            <person name="Oeyen J.P."/>
            <person name="Petersen M."/>
            <person name="Panagiotis P."/>
            <person name="Wilbrandt J."/>
            <person name="Tanja T."/>
        </authorList>
    </citation>
    <scope>NUCLEOTIDE SEQUENCE</scope>
    <source>
        <strain evidence="2">GBR_01_08_01A</strain>
        <tissue evidence="2">Thorax + abdomen</tissue>
    </source>
</reference>
<dbReference type="InterPro" id="IPR037647">
    <property type="entry name" value="HIRIP3"/>
</dbReference>